<keyword evidence="4 5" id="KW-0067">ATP-binding</keyword>
<evidence type="ECO:0000313" key="8">
    <source>
        <dbReference type="EMBL" id="QDV27819.1"/>
    </source>
</evidence>
<dbReference type="OrthoDB" id="6111975at2"/>
<dbReference type="Gene3D" id="3.30.200.20">
    <property type="entry name" value="Phosphorylase Kinase, domain 1"/>
    <property type="match status" value="1"/>
</dbReference>
<dbReference type="PROSITE" id="PS00107">
    <property type="entry name" value="PROTEIN_KINASE_ATP"/>
    <property type="match status" value="1"/>
</dbReference>
<dbReference type="Proteomes" id="UP000318017">
    <property type="component" value="Chromosome"/>
</dbReference>
<dbReference type="PANTHER" id="PTHR43289:SF34">
    <property type="entry name" value="SERINE_THREONINE-PROTEIN KINASE YBDM-RELATED"/>
    <property type="match status" value="1"/>
</dbReference>
<dbReference type="InterPro" id="IPR011990">
    <property type="entry name" value="TPR-like_helical_dom_sf"/>
</dbReference>
<dbReference type="InterPro" id="IPR008271">
    <property type="entry name" value="Ser/Thr_kinase_AS"/>
</dbReference>
<dbReference type="EMBL" id="CP036298">
    <property type="protein sequence ID" value="QDV27819.1"/>
    <property type="molecule type" value="Genomic_DNA"/>
</dbReference>
<evidence type="ECO:0000313" key="9">
    <source>
        <dbReference type="Proteomes" id="UP000318017"/>
    </source>
</evidence>
<dbReference type="PANTHER" id="PTHR43289">
    <property type="entry name" value="MITOGEN-ACTIVATED PROTEIN KINASE KINASE KINASE 20-RELATED"/>
    <property type="match status" value="1"/>
</dbReference>
<dbReference type="SUPFAM" id="SSF48452">
    <property type="entry name" value="TPR-like"/>
    <property type="match status" value="1"/>
</dbReference>
<dbReference type="GO" id="GO:0005524">
    <property type="term" value="F:ATP binding"/>
    <property type="evidence" value="ECO:0007669"/>
    <property type="project" value="UniProtKB-UniRule"/>
</dbReference>
<sequence length="786" mass="86551">MPASSATDHLDDFNSQQLATLRNALPDMNGTKWIGDYRILREIGRGGMGVVYEAVQESLGRSVAIKLLPSLHSLSAAARARFQREACAAARLHHTNIVPVFGIGETEGQQYYVMQLIEGRTLAEWSDSLKQACQSTDNSVLHPQDESQSTNLQHCQRVAKIALRVAQGLAFAHSHGVVHRDIKPENLLIDEHDAVWIADFGLAKSSGSDDLTHTGSWIGTLRYMAPEAFEGVTDARSDVYSLGVTLYELLTLTPAFKSQNREQLVQEILAGIPDSPRKFNAKIPKDLETIVLRATATDPARRFASAEQVVADLQHYLNGEPISARKISLLEKFDKWGRRHPATAALSVSIIIIAALGATGILWQWRDARAARGSLQVALSEKEQALVATQRALRTSQSVADLLAQTLLSQDQFGLSALSPLTSNLSPLGTDANTIMQRTQASISQLANPAIRESLLDQLTVVYITSGKLQIALKLIDRTPREEQSNAQKGFLTLIQIIQGRYSEAIATANQMQAGDQHDRAFRDFLLSLAALEIDANEATLQTAETRLREYIAVEDDLQKRQRHQFLHYMHLSLIRLRLSGESTDSHHWRECKRLSSVAYEGIPAPEQFTIYQNCVALATGLFQMQQAHESENSILFNVGKSLTMQSIEQIASDLEVSSPVRSSFLIEIGDFLQNVSKTRYLPSLNSEIETIYRLALEGISVSCPGEPRQADMQCRLAQVLIEQGERAEAEELLANAQRIRARMQFSSSTSAGDNSHAVGDNSQAEPLTTPPSVEPNTPALAASKP</sequence>
<dbReference type="InterPro" id="IPR000719">
    <property type="entry name" value="Prot_kinase_dom"/>
</dbReference>
<evidence type="ECO:0000256" key="1">
    <source>
        <dbReference type="ARBA" id="ARBA00022679"/>
    </source>
</evidence>
<proteinExistence type="predicted"/>
<dbReference type="InterPro" id="IPR017441">
    <property type="entry name" value="Protein_kinase_ATP_BS"/>
</dbReference>
<dbReference type="EC" id="2.7.11.1" evidence="8"/>
<dbReference type="SMART" id="SM00220">
    <property type="entry name" value="S_TKc"/>
    <property type="match status" value="1"/>
</dbReference>
<protein>
    <submittedName>
        <fullName evidence="8">Serine/threonine-protein kinase PrkC</fullName>
        <ecNumber evidence="8">2.7.11.1</ecNumber>
    </submittedName>
</protein>
<organism evidence="8 9">
    <name type="scientific">Aureliella helgolandensis</name>
    <dbReference type="NCBI Taxonomy" id="2527968"/>
    <lineage>
        <taxon>Bacteria</taxon>
        <taxon>Pseudomonadati</taxon>
        <taxon>Planctomycetota</taxon>
        <taxon>Planctomycetia</taxon>
        <taxon>Pirellulales</taxon>
        <taxon>Pirellulaceae</taxon>
        <taxon>Aureliella</taxon>
    </lineage>
</organism>
<dbReference type="Pfam" id="PF00069">
    <property type="entry name" value="Pkinase"/>
    <property type="match status" value="1"/>
</dbReference>
<dbReference type="KEGG" id="ahel:Q31a_62120"/>
<gene>
    <name evidence="8" type="primary">prkC_24</name>
    <name evidence="8" type="ORF">Q31a_62120</name>
</gene>
<dbReference type="SUPFAM" id="SSF56112">
    <property type="entry name" value="Protein kinase-like (PK-like)"/>
    <property type="match status" value="1"/>
</dbReference>
<evidence type="ECO:0000256" key="6">
    <source>
        <dbReference type="SAM" id="MobiDB-lite"/>
    </source>
</evidence>
<reference evidence="8 9" key="1">
    <citation type="submission" date="2019-02" db="EMBL/GenBank/DDBJ databases">
        <title>Deep-cultivation of Planctomycetes and their phenomic and genomic characterization uncovers novel biology.</title>
        <authorList>
            <person name="Wiegand S."/>
            <person name="Jogler M."/>
            <person name="Boedeker C."/>
            <person name="Pinto D."/>
            <person name="Vollmers J."/>
            <person name="Rivas-Marin E."/>
            <person name="Kohn T."/>
            <person name="Peeters S.H."/>
            <person name="Heuer A."/>
            <person name="Rast P."/>
            <person name="Oberbeckmann S."/>
            <person name="Bunk B."/>
            <person name="Jeske O."/>
            <person name="Meyerdierks A."/>
            <person name="Storesund J.E."/>
            <person name="Kallscheuer N."/>
            <person name="Luecker S."/>
            <person name="Lage O.M."/>
            <person name="Pohl T."/>
            <person name="Merkel B.J."/>
            <person name="Hornburger P."/>
            <person name="Mueller R.-W."/>
            <person name="Bruemmer F."/>
            <person name="Labrenz M."/>
            <person name="Spormann A.M."/>
            <person name="Op den Camp H."/>
            <person name="Overmann J."/>
            <person name="Amann R."/>
            <person name="Jetten M.S.M."/>
            <person name="Mascher T."/>
            <person name="Medema M.H."/>
            <person name="Devos D.P."/>
            <person name="Kaster A.-K."/>
            <person name="Ovreas L."/>
            <person name="Rohde M."/>
            <person name="Galperin M.Y."/>
            <person name="Jogler C."/>
        </authorList>
    </citation>
    <scope>NUCLEOTIDE SEQUENCE [LARGE SCALE GENOMIC DNA]</scope>
    <source>
        <strain evidence="8 9">Q31a</strain>
    </source>
</reference>
<dbReference type="AlphaFoldDB" id="A0A518GGU8"/>
<keyword evidence="1 8" id="KW-0808">Transferase</keyword>
<keyword evidence="2 5" id="KW-0547">Nucleotide-binding</keyword>
<feature type="compositionally biased region" description="Polar residues" evidence="6">
    <location>
        <begin position="745"/>
        <end position="754"/>
    </location>
</feature>
<keyword evidence="9" id="KW-1185">Reference proteome</keyword>
<evidence type="ECO:0000259" key="7">
    <source>
        <dbReference type="PROSITE" id="PS50011"/>
    </source>
</evidence>
<accession>A0A518GGU8</accession>
<name>A0A518GGU8_9BACT</name>
<dbReference type="CDD" id="cd14014">
    <property type="entry name" value="STKc_PknB_like"/>
    <property type="match status" value="1"/>
</dbReference>
<evidence type="ECO:0000256" key="3">
    <source>
        <dbReference type="ARBA" id="ARBA00022777"/>
    </source>
</evidence>
<dbReference type="PROSITE" id="PS50011">
    <property type="entry name" value="PROTEIN_KINASE_DOM"/>
    <property type="match status" value="1"/>
</dbReference>
<evidence type="ECO:0000256" key="4">
    <source>
        <dbReference type="ARBA" id="ARBA00022840"/>
    </source>
</evidence>
<feature type="region of interest" description="Disordered" evidence="6">
    <location>
        <begin position="745"/>
        <end position="786"/>
    </location>
</feature>
<dbReference type="RefSeq" id="WP_145085802.1">
    <property type="nucleotide sequence ID" value="NZ_CP036298.1"/>
</dbReference>
<feature type="binding site" evidence="5">
    <location>
        <position position="66"/>
    </location>
    <ligand>
        <name>ATP</name>
        <dbReference type="ChEBI" id="CHEBI:30616"/>
    </ligand>
</feature>
<dbReference type="GO" id="GO:0004674">
    <property type="term" value="F:protein serine/threonine kinase activity"/>
    <property type="evidence" value="ECO:0007669"/>
    <property type="project" value="UniProtKB-EC"/>
</dbReference>
<evidence type="ECO:0000256" key="2">
    <source>
        <dbReference type="ARBA" id="ARBA00022741"/>
    </source>
</evidence>
<evidence type="ECO:0000256" key="5">
    <source>
        <dbReference type="PROSITE-ProRule" id="PRU10141"/>
    </source>
</evidence>
<dbReference type="Gene3D" id="1.10.510.10">
    <property type="entry name" value="Transferase(Phosphotransferase) domain 1"/>
    <property type="match status" value="1"/>
</dbReference>
<dbReference type="InterPro" id="IPR011009">
    <property type="entry name" value="Kinase-like_dom_sf"/>
</dbReference>
<feature type="domain" description="Protein kinase" evidence="7">
    <location>
        <begin position="37"/>
        <end position="317"/>
    </location>
</feature>
<dbReference type="PROSITE" id="PS00108">
    <property type="entry name" value="PROTEIN_KINASE_ST"/>
    <property type="match status" value="1"/>
</dbReference>
<keyword evidence="3 8" id="KW-0418">Kinase</keyword>